<dbReference type="EMBL" id="JACHXA010000011">
    <property type="protein sequence ID" value="MBB3066924.1"/>
    <property type="molecule type" value="Genomic_DNA"/>
</dbReference>
<dbReference type="SUPFAM" id="SSF51395">
    <property type="entry name" value="FMN-linked oxidoreductases"/>
    <property type="match status" value="1"/>
</dbReference>
<comment type="caution">
    <text evidence="5">The sequence shown here is derived from an EMBL/GenBank/DDBJ whole genome shotgun (WGS) entry which is preliminary data.</text>
</comment>
<dbReference type="GO" id="GO:0046872">
    <property type="term" value="F:metal ion binding"/>
    <property type="evidence" value="ECO:0007669"/>
    <property type="project" value="UniProtKB-KW"/>
</dbReference>
<keyword evidence="6" id="KW-1185">Reference proteome</keyword>
<dbReference type="Proteomes" id="UP000581135">
    <property type="component" value="Unassembled WGS sequence"/>
</dbReference>
<dbReference type="PANTHER" id="PTHR37418:SF2">
    <property type="entry name" value="3-KETO-5-AMINOHEXANOATE CLEAVAGE ENZYME"/>
    <property type="match status" value="1"/>
</dbReference>
<keyword evidence="4" id="KW-0862">Zinc</keyword>
<keyword evidence="3" id="KW-0479">Metal-binding</keyword>
<evidence type="ECO:0000256" key="1">
    <source>
        <dbReference type="ARBA" id="ARBA00001947"/>
    </source>
</evidence>
<name>A0A839SZ90_9PROT</name>
<dbReference type="InterPro" id="IPR008567">
    <property type="entry name" value="BKACE"/>
</dbReference>
<sequence>MTQPTPDSTSQTWEPLVLTVAPNGARKTKRDHPALPITPAELAAEAEASLAAGAAMIHLHVRDAEDQHSLDPGRYREAIDAIRERVGNKIVIQMTTEAVGRYSPAEQMASVRAVEPEAVSLAVREFFSDPNLEKDAARFTHELAERGVMAQYIVYSEEDLQWFSSLRDTGKLPIQAQSLLFVLGRYTAGQRSEPSDLLPFLRANKPNYSWALCAFGPKEAACAAAAATLGGHARVGFENNLLLSDGTPAPNNAALIAQAVAIARAIGRPLASADTLRMAAKTVP</sequence>
<evidence type="ECO:0000256" key="4">
    <source>
        <dbReference type="ARBA" id="ARBA00022833"/>
    </source>
</evidence>
<evidence type="ECO:0000313" key="6">
    <source>
        <dbReference type="Proteomes" id="UP000581135"/>
    </source>
</evidence>
<evidence type="ECO:0000256" key="3">
    <source>
        <dbReference type="ARBA" id="ARBA00022723"/>
    </source>
</evidence>
<evidence type="ECO:0000256" key="2">
    <source>
        <dbReference type="ARBA" id="ARBA00022679"/>
    </source>
</evidence>
<organism evidence="5 6">
    <name type="scientific">Limibacillus halophilus</name>
    <dbReference type="NCBI Taxonomy" id="1579333"/>
    <lineage>
        <taxon>Bacteria</taxon>
        <taxon>Pseudomonadati</taxon>
        <taxon>Pseudomonadota</taxon>
        <taxon>Alphaproteobacteria</taxon>
        <taxon>Rhodospirillales</taxon>
        <taxon>Rhodovibrionaceae</taxon>
        <taxon>Limibacillus</taxon>
    </lineage>
</organism>
<gene>
    <name evidence="5" type="ORF">FHR98_003235</name>
</gene>
<proteinExistence type="predicted"/>
<reference evidence="5 6" key="1">
    <citation type="submission" date="2020-08" db="EMBL/GenBank/DDBJ databases">
        <title>Genomic Encyclopedia of Type Strains, Phase III (KMG-III): the genomes of soil and plant-associated and newly described type strains.</title>
        <authorList>
            <person name="Whitman W."/>
        </authorList>
    </citation>
    <scope>NUCLEOTIDE SEQUENCE [LARGE SCALE GENOMIC DNA]</scope>
    <source>
        <strain evidence="5 6">CECT 8803</strain>
    </source>
</reference>
<comment type="cofactor">
    <cofactor evidence="1">
        <name>Zn(2+)</name>
        <dbReference type="ChEBI" id="CHEBI:29105"/>
    </cofactor>
</comment>
<protein>
    <submittedName>
        <fullName evidence="5">Uncharacterized protein (DUF849 family)</fullName>
    </submittedName>
</protein>
<dbReference type="Gene3D" id="3.20.20.70">
    <property type="entry name" value="Aldolase class I"/>
    <property type="match status" value="1"/>
</dbReference>
<accession>A0A839SZ90</accession>
<dbReference type="GO" id="GO:0043720">
    <property type="term" value="F:3-keto-5-aminohexanoate cleavage activity"/>
    <property type="evidence" value="ECO:0007669"/>
    <property type="project" value="InterPro"/>
</dbReference>
<evidence type="ECO:0000313" key="5">
    <source>
        <dbReference type="EMBL" id="MBB3066924.1"/>
    </source>
</evidence>
<dbReference type="PANTHER" id="PTHR37418">
    <property type="entry name" value="3-KETO-5-AMINOHEXANOATE CLEAVAGE ENZYME-RELATED"/>
    <property type="match status" value="1"/>
</dbReference>
<dbReference type="AlphaFoldDB" id="A0A839SZ90"/>
<dbReference type="RefSeq" id="WP_183417745.1">
    <property type="nucleotide sequence ID" value="NZ_JACHXA010000011.1"/>
</dbReference>
<dbReference type="InterPro" id="IPR013785">
    <property type="entry name" value="Aldolase_TIM"/>
</dbReference>
<dbReference type="Pfam" id="PF05853">
    <property type="entry name" value="BKACE"/>
    <property type="match status" value="1"/>
</dbReference>
<keyword evidence="2" id="KW-0808">Transferase</keyword>